<dbReference type="SUPFAM" id="SSF88946">
    <property type="entry name" value="Sigma2 domain of RNA polymerase sigma factors"/>
    <property type="match status" value="1"/>
</dbReference>
<dbReference type="InterPro" id="IPR014284">
    <property type="entry name" value="RNA_pol_sigma-70_dom"/>
</dbReference>
<evidence type="ECO:0000256" key="3">
    <source>
        <dbReference type="ARBA" id="ARBA00023082"/>
    </source>
</evidence>
<feature type="compositionally biased region" description="Low complexity" evidence="6">
    <location>
        <begin position="389"/>
        <end position="406"/>
    </location>
</feature>
<dbReference type="EMBL" id="JAIBOA010000023">
    <property type="protein sequence ID" value="MBW8486423.1"/>
    <property type="molecule type" value="Genomic_DNA"/>
</dbReference>
<dbReference type="InterPro" id="IPR013325">
    <property type="entry name" value="RNA_pol_sigma_r2"/>
</dbReference>
<evidence type="ECO:0000256" key="4">
    <source>
        <dbReference type="ARBA" id="ARBA00023125"/>
    </source>
</evidence>
<feature type="compositionally biased region" description="Polar residues" evidence="6">
    <location>
        <begin position="335"/>
        <end position="344"/>
    </location>
</feature>
<evidence type="ECO:0000256" key="7">
    <source>
        <dbReference type="SAM" id="Phobius"/>
    </source>
</evidence>
<keyword evidence="2" id="KW-0805">Transcription regulation</keyword>
<feature type="compositionally biased region" description="Low complexity" evidence="6">
    <location>
        <begin position="351"/>
        <end position="362"/>
    </location>
</feature>
<keyword evidence="5" id="KW-0804">Transcription</keyword>
<keyword evidence="3" id="KW-0731">Sigma factor</keyword>
<accession>A0ABS7G156</accession>
<evidence type="ECO:0000256" key="1">
    <source>
        <dbReference type="ARBA" id="ARBA00010641"/>
    </source>
</evidence>
<dbReference type="InterPro" id="IPR036388">
    <property type="entry name" value="WH-like_DNA-bd_sf"/>
</dbReference>
<feature type="transmembrane region" description="Helical" evidence="7">
    <location>
        <begin position="305"/>
        <end position="326"/>
    </location>
</feature>
<keyword evidence="7" id="KW-0812">Transmembrane</keyword>
<sequence>MSAWPSLDRLDDERLARDLAAGDPGALGALADRYAARLYDYCHALLRDQETAALALHDALLAAYAHAPRLRYPDRFRSWLYALVRNECVRWLRDPARPAERHEAPEVEDVFLDAGERAHRLATRRVVHGALGELRGREREALDLLMRHGLDPAEISDVLALPVQEATELVGAARARLDDALAAALIARTGRDACPSVAALAGDVDSPLPPATTRKLVRHIDTCPVCGERRDRTVSTSRLLQVLPVAMLPGEVRGHVLTTATDPEYAGDFHDAVRRAEPFDANGWPLPVDRPEAPEPRGRRLPPRLLPALAAAAVVVLLVAGAFLLMPGSGDRNAGAQSPRSSATPGDPSESAPADDPTTDDPSAPPSPSPSDDPTTEPPTPGVTPTPTPSARRTTPAPKTPRANPTRTRRRTAAPKPPASGSLAVSGCTAAAGDGGCTVTVSARGGPVTWSVTGTTGGVSASGGGTLAAGQSASVTATVDCSGGSGSGSVTFSPNGSAPVSWTCATT</sequence>
<feature type="compositionally biased region" description="Pro residues" evidence="6">
    <location>
        <begin position="363"/>
        <end position="388"/>
    </location>
</feature>
<evidence type="ECO:0000313" key="10">
    <source>
        <dbReference type="Proteomes" id="UP000774570"/>
    </source>
</evidence>
<dbReference type="PANTHER" id="PTHR43133">
    <property type="entry name" value="RNA POLYMERASE ECF-TYPE SIGMA FACTO"/>
    <property type="match status" value="1"/>
</dbReference>
<dbReference type="Gene3D" id="1.10.10.10">
    <property type="entry name" value="Winged helix-like DNA-binding domain superfamily/Winged helix DNA-binding domain"/>
    <property type="match status" value="1"/>
</dbReference>
<feature type="region of interest" description="Disordered" evidence="6">
    <location>
        <begin position="331"/>
        <end position="425"/>
    </location>
</feature>
<keyword evidence="4" id="KW-0238">DNA-binding</keyword>
<comment type="similarity">
    <text evidence="1">Belongs to the sigma-70 factor family. ECF subfamily.</text>
</comment>
<dbReference type="Gene3D" id="1.10.1740.10">
    <property type="match status" value="1"/>
</dbReference>
<comment type="caution">
    <text evidence="9">The sequence shown here is derived from an EMBL/GenBank/DDBJ whole genome shotgun (WGS) entry which is preliminary data.</text>
</comment>
<organism evidence="9 10">
    <name type="scientific">Actinomadura parmotrematis</name>
    <dbReference type="NCBI Taxonomy" id="2864039"/>
    <lineage>
        <taxon>Bacteria</taxon>
        <taxon>Bacillati</taxon>
        <taxon>Actinomycetota</taxon>
        <taxon>Actinomycetes</taxon>
        <taxon>Streptosporangiales</taxon>
        <taxon>Thermomonosporaceae</taxon>
        <taxon>Actinomadura</taxon>
    </lineage>
</organism>
<dbReference type="InterPro" id="IPR013324">
    <property type="entry name" value="RNA_pol_sigma_r3/r4-like"/>
</dbReference>
<reference evidence="9 10" key="1">
    <citation type="submission" date="2021-07" db="EMBL/GenBank/DDBJ databases">
        <title>Actinomadura sp. PM05-2 isolated from lichen.</title>
        <authorList>
            <person name="Somphong A."/>
            <person name="Phongsopitanun W."/>
            <person name="Tanasupawat S."/>
            <person name="Peongsungnone V."/>
        </authorList>
    </citation>
    <scope>NUCLEOTIDE SEQUENCE [LARGE SCALE GENOMIC DNA]</scope>
    <source>
        <strain evidence="9 10">PM05-2</strain>
    </source>
</reference>
<dbReference type="NCBIfam" id="TIGR02937">
    <property type="entry name" value="sigma70-ECF"/>
    <property type="match status" value="1"/>
</dbReference>
<evidence type="ECO:0000313" key="9">
    <source>
        <dbReference type="EMBL" id="MBW8486423.1"/>
    </source>
</evidence>
<dbReference type="Pfam" id="PF04542">
    <property type="entry name" value="Sigma70_r2"/>
    <property type="match status" value="1"/>
</dbReference>
<dbReference type="RefSeq" id="WP_220169660.1">
    <property type="nucleotide sequence ID" value="NZ_JAIBOA010000023.1"/>
</dbReference>
<dbReference type="InterPro" id="IPR007627">
    <property type="entry name" value="RNA_pol_sigma70_r2"/>
</dbReference>
<name>A0ABS7G156_9ACTN</name>
<evidence type="ECO:0000256" key="6">
    <source>
        <dbReference type="SAM" id="MobiDB-lite"/>
    </source>
</evidence>
<evidence type="ECO:0000259" key="8">
    <source>
        <dbReference type="Pfam" id="PF04542"/>
    </source>
</evidence>
<protein>
    <submittedName>
        <fullName evidence="9">Sigma-70 family RNA polymerase sigma factor</fullName>
    </submittedName>
</protein>
<keyword evidence="7" id="KW-1133">Transmembrane helix</keyword>
<keyword evidence="7" id="KW-0472">Membrane</keyword>
<dbReference type="Proteomes" id="UP000774570">
    <property type="component" value="Unassembled WGS sequence"/>
</dbReference>
<keyword evidence="10" id="KW-1185">Reference proteome</keyword>
<dbReference type="InterPro" id="IPR039425">
    <property type="entry name" value="RNA_pol_sigma-70-like"/>
</dbReference>
<evidence type="ECO:0000256" key="5">
    <source>
        <dbReference type="ARBA" id="ARBA00023163"/>
    </source>
</evidence>
<evidence type="ECO:0000256" key="2">
    <source>
        <dbReference type="ARBA" id="ARBA00023015"/>
    </source>
</evidence>
<gene>
    <name evidence="9" type="ORF">K1Y72_28935</name>
</gene>
<feature type="domain" description="RNA polymerase sigma-70 region 2" evidence="8">
    <location>
        <begin position="30"/>
        <end position="94"/>
    </location>
</feature>
<dbReference type="SUPFAM" id="SSF88659">
    <property type="entry name" value="Sigma3 and sigma4 domains of RNA polymerase sigma factors"/>
    <property type="match status" value="1"/>
</dbReference>
<dbReference type="PANTHER" id="PTHR43133:SF8">
    <property type="entry name" value="RNA POLYMERASE SIGMA FACTOR HI_1459-RELATED"/>
    <property type="match status" value="1"/>
</dbReference>
<proteinExistence type="inferred from homology"/>